<keyword evidence="2" id="KW-1185">Reference proteome</keyword>
<evidence type="ECO:0000313" key="1">
    <source>
        <dbReference type="EMBL" id="CAJ2657289.1"/>
    </source>
</evidence>
<comment type="caution">
    <text evidence="1">The sequence shown here is derived from an EMBL/GenBank/DDBJ whole genome shotgun (WGS) entry which is preliminary data.</text>
</comment>
<name>A0ACB0KJ58_TRIPR</name>
<protein>
    <submittedName>
        <fullName evidence="1">Uncharacterized protein</fullName>
    </submittedName>
</protein>
<sequence length="1104" mass="123602">MEPLVSDFFKARGLTKFQIDSFNNFVNVDLKRTVDVNGFITVKLSTDDENQFSLRLLDARIGRDDITRTPLECRSCDLTYTAPILVDIEYSQGRRDEILTRKENNVKIGRLPIMLRSSCCLLYKKDEKKLAELGECPLDPGGYFIVEGKEKVFLIQEENFDKGITVSTNGEGNVTASVTSSKDKIKTKTIITMQDEKLSVQLDEVTKVPLMVVMKAMGMDKDEVIRMIGHDPSYDSLLEPSNVECTNEGVNTKKQAWAYLNSKVNCPGYSNRKSKKGGKALFFLKDVFLPEVLVDGDNFLPKCIFVGAMVRRIMDAFRNNDVLDDKEFMGNIRLKLPGELLSLLFEDLFKSWINEVQKAAQKKLVEWAPTKRDKYGHDTTFSMKDFLDRGGVSFTRGLELTLKTGNFKVKGFNIDRKGVTQVLRRLSFVNALAHMTEVFQQFEKSSEVSGARAVHPSRFGMFCPCDTRLVEACGLVRNLALMTHVTANVEKDCSIDLIRLGVQPIESLEGIYLHTPDSYVVIYNGVILGRHANPQGYANHIRGMRRRGGGISKFLSVHVNEKQCCIYLASDGGRVCRPLVIADKGTSKIKDHHMNELKERKRTFDSFVEDGLVEYLDANEEDDALIALCEEDAQLGTTHIEIDPSTILGVLAGIIPYPQHNHSIGNFKQCTVGKQAIGNIASNQLCRMDSLLNLLVGYDKLGGGQNAIVAIMSYSGYDTRDAIVMNRSSIDRGFGRRTVMKTDTVIKQNYTNGTSDRFRCPNRIADTTGRMQILDNDGIAAPGEVLRPYDIYINKESPIDLHTLNKGLLDDGAYKSTAPRFKAHGSEIVDRVVLCTNQNKNMCIKFRTRHTHRPEVGDKFSCRHGQKGVCGTIVQQEDLPFSEKGICPDLIINPHGFPSGMTVGKMIELLGGKAGALCQKIHYGSAFGEGGGHNDNIETISETLVKHHFSYSGTDFMYSGITGCPLQAYIFMGPIYYQTLKHMVLDKMRATHGCRTNLDILTRQPMKGIRIGEMERDCLVGYGASLLIFERMMLSSDPFEVQVCRKCGLLGYYNHMLEIGICSSCKDSDNISTIKLPYTFKLLIQELQSMNIVPRLTLGEECQR</sequence>
<proteinExistence type="predicted"/>
<reference evidence="1" key="1">
    <citation type="submission" date="2023-10" db="EMBL/GenBank/DDBJ databases">
        <authorList>
            <person name="Rodriguez Cubillos JULIANA M."/>
            <person name="De Vega J."/>
        </authorList>
    </citation>
    <scope>NUCLEOTIDE SEQUENCE</scope>
</reference>
<dbReference type="EMBL" id="CASHSV030000311">
    <property type="protein sequence ID" value="CAJ2657289.1"/>
    <property type="molecule type" value="Genomic_DNA"/>
</dbReference>
<dbReference type="Proteomes" id="UP001177021">
    <property type="component" value="Unassembled WGS sequence"/>
</dbReference>
<accession>A0ACB0KJ58</accession>
<organism evidence="1 2">
    <name type="scientific">Trifolium pratense</name>
    <name type="common">Red clover</name>
    <dbReference type="NCBI Taxonomy" id="57577"/>
    <lineage>
        <taxon>Eukaryota</taxon>
        <taxon>Viridiplantae</taxon>
        <taxon>Streptophyta</taxon>
        <taxon>Embryophyta</taxon>
        <taxon>Tracheophyta</taxon>
        <taxon>Spermatophyta</taxon>
        <taxon>Magnoliopsida</taxon>
        <taxon>eudicotyledons</taxon>
        <taxon>Gunneridae</taxon>
        <taxon>Pentapetalae</taxon>
        <taxon>rosids</taxon>
        <taxon>fabids</taxon>
        <taxon>Fabales</taxon>
        <taxon>Fabaceae</taxon>
        <taxon>Papilionoideae</taxon>
        <taxon>50 kb inversion clade</taxon>
        <taxon>NPAAA clade</taxon>
        <taxon>Hologalegina</taxon>
        <taxon>IRL clade</taxon>
        <taxon>Trifolieae</taxon>
        <taxon>Trifolium</taxon>
    </lineage>
</organism>
<gene>
    <name evidence="1" type="ORF">MILVUS5_LOCUS23894</name>
</gene>
<evidence type="ECO:0000313" key="2">
    <source>
        <dbReference type="Proteomes" id="UP001177021"/>
    </source>
</evidence>